<dbReference type="SUPFAM" id="SSF54585">
    <property type="entry name" value="Cdc48 domain 2-like"/>
    <property type="match status" value="1"/>
</dbReference>
<organism evidence="7 8">
    <name type="scientific">Hippocampus comes</name>
    <name type="common">Tiger tail seahorse</name>
    <dbReference type="NCBI Taxonomy" id="109280"/>
    <lineage>
        <taxon>Eukaryota</taxon>
        <taxon>Metazoa</taxon>
        <taxon>Chordata</taxon>
        <taxon>Craniata</taxon>
        <taxon>Vertebrata</taxon>
        <taxon>Euteleostomi</taxon>
        <taxon>Actinopterygii</taxon>
        <taxon>Neopterygii</taxon>
        <taxon>Teleostei</taxon>
        <taxon>Neoteleostei</taxon>
        <taxon>Acanthomorphata</taxon>
        <taxon>Syngnathiaria</taxon>
        <taxon>Syngnathiformes</taxon>
        <taxon>Syngnathoidei</taxon>
        <taxon>Syngnathidae</taxon>
        <taxon>Hippocampus</taxon>
    </lineage>
</organism>
<dbReference type="Ensembl" id="ENSHCOT00000027775.1">
    <property type="protein sequence ID" value="ENSHCOP00000014667.1"/>
    <property type="gene ID" value="ENSHCOG00000018112.1"/>
</dbReference>
<keyword evidence="2" id="KW-0547">Nucleotide-binding</keyword>
<dbReference type="GO" id="GO:0005777">
    <property type="term" value="C:peroxisome"/>
    <property type="evidence" value="ECO:0007669"/>
    <property type="project" value="InterPro"/>
</dbReference>
<evidence type="ECO:0000256" key="1">
    <source>
        <dbReference type="ARBA" id="ARBA00006914"/>
    </source>
</evidence>
<dbReference type="InterPro" id="IPR009010">
    <property type="entry name" value="Asp_de-COase-like_dom_sf"/>
</dbReference>
<dbReference type="GO" id="GO:0005524">
    <property type="term" value="F:ATP binding"/>
    <property type="evidence" value="ECO:0007669"/>
    <property type="project" value="UniProtKB-KW"/>
</dbReference>
<evidence type="ECO:0000256" key="4">
    <source>
        <dbReference type="SAM" id="MobiDB-lite"/>
    </source>
</evidence>
<evidence type="ECO:0000313" key="7">
    <source>
        <dbReference type="Ensembl" id="ENSHCOP00000014667.1"/>
    </source>
</evidence>
<evidence type="ECO:0000259" key="6">
    <source>
        <dbReference type="Pfam" id="PF09263"/>
    </source>
</evidence>
<evidence type="ECO:0000256" key="3">
    <source>
        <dbReference type="ARBA" id="ARBA00022840"/>
    </source>
</evidence>
<protein>
    <submittedName>
        <fullName evidence="7">Uncharacterized protein</fullName>
    </submittedName>
</protein>
<feature type="domain" description="Peroxisomal ATPase PEX1 N-terminal C-lobe" evidence="5">
    <location>
        <begin position="106"/>
        <end position="181"/>
    </location>
</feature>
<dbReference type="InterPro" id="IPR029067">
    <property type="entry name" value="CDC48_domain_2-like_sf"/>
</dbReference>
<reference evidence="7" key="1">
    <citation type="submission" date="2025-08" db="UniProtKB">
        <authorList>
            <consortium name="Ensembl"/>
        </authorList>
    </citation>
    <scope>IDENTIFICATION</scope>
</reference>
<dbReference type="STRING" id="109280.ENSHCOP00000014667"/>
<dbReference type="FunFam" id="3.10.330.10:FF:000004">
    <property type="entry name" value="Peroxisome biogenesis factor 1"/>
    <property type="match status" value="1"/>
</dbReference>
<comment type="similarity">
    <text evidence="1">Belongs to the AAA ATPase family.</text>
</comment>
<evidence type="ECO:0000313" key="8">
    <source>
        <dbReference type="Proteomes" id="UP000264820"/>
    </source>
</evidence>
<dbReference type="SUPFAM" id="SSF50692">
    <property type="entry name" value="ADC-like"/>
    <property type="match status" value="1"/>
</dbReference>
<feature type="domain" description="Peroxisomal ATPase PEX1 N-terminal N-lobe" evidence="6">
    <location>
        <begin position="15"/>
        <end position="100"/>
    </location>
</feature>
<keyword evidence="3" id="KW-0067">ATP-binding</keyword>
<dbReference type="GO" id="GO:0007031">
    <property type="term" value="P:peroxisome organization"/>
    <property type="evidence" value="ECO:0007669"/>
    <property type="project" value="InterPro"/>
</dbReference>
<name>A0A3Q2YML2_HIPCM</name>
<feature type="compositionally biased region" description="Pro residues" evidence="4">
    <location>
        <begin position="199"/>
        <end position="209"/>
    </location>
</feature>
<dbReference type="GeneTree" id="ENSGT00550000075032"/>
<keyword evidence="8" id="KW-1185">Reference proteome</keyword>
<dbReference type="Pfam" id="PF09263">
    <property type="entry name" value="PEX-2N"/>
    <property type="match status" value="1"/>
</dbReference>
<dbReference type="Gene3D" id="3.10.330.10">
    <property type="match status" value="1"/>
</dbReference>
<evidence type="ECO:0000256" key="2">
    <source>
        <dbReference type="ARBA" id="ARBA00022741"/>
    </source>
</evidence>
<sequence length="379" mass="41538">MYLWGGDMFSGIQPVTVVFNNAKNCFLHVPAKLISHLSLKENQALELSSCRDGPPAFLSWTLSRSSSDSDGQCVELCRHLADRLGLRDREEVKGFLKACQQVSSVHRVFVEPLSADDWELLELHSGALEQKLLDQIRVVFPDAVFPVWVDSHTVIYIHIASLSPSVPYGRLEPFTELVVTPKKQASHLKGLPHSRFDSPPTPAAPPQTISPPSQQWGGIADLKSLFSYMTKGTRDPLKEVLSVPEVPTLLADALYRVCGSPPLSLAAASHVAPGVLHVFPLEHGSNFDIADAQPEMTYGLLSKVPSPTERARVEKKKKNAAGDGGAEAKGQEATVVRLVCHGTDMQRRHTQGSIHCGQVWVRQTKIKQGSRPHSFSPCI</sequence>
<dbReference type="AlphaFoldDB" id="A0A3Q2YML2"/>
<feature type="region of interest" description="Disordered" evidence="4">
    <location>
        <begin position="189"/>
        <end position="213"/>
    </location>
</feature>
<dbReference type="InterPro" id="IPR015342">
    <property type="entry name" value="PEX1-N_C-lobe"/>
</dbReference>
<reference evidence="7" key="2">
    <citation type="submission" date="2025-09" db="UniProtKB">
        <authorList>
            <consortium name="Ensembl"/>
        </authorList>
    </citation>
    <scope>IDENTIFICATION</scope>
</reference>
<evidence type="ECO:0000259" key="5">
    <source>
        <dbReference type="Pfam" id="PF09262"/>
    </source>
</evidence>
<proteinExistence type="inferred from homology"/>
<dbReference type="Proteomes" id="UP000264820">
    <property type="component" value="Unplaced"/>
</dbReference>
<dbReference type="Gene3D" id="2.40.40.20">
    <property type="match status" value="1"/>
</dbReference>
<accession>A0A3Q2YML2</accession>
<feature type="region of interest" description="Disordered" evidence="4">
    <location>
        <begin position="309"/>
        <end position="328"/>
    </location>
</feature>
<dbReference type="Pfam" id="PF09262">
    <property type="entry name" value="PEX-1N"/>
    <property type="match status" value="1"/>
</dbReference>
<dbReference type="InterPro" id="IPR015343">
    <property type="entry name" value="PEX1-N-lobe"/>
</dbReference>